<dbReference type="PANTHER" id="PTHR30097">
    <property type="entry name" value="CATION EFFLUX SYSTEM PROTEIN CUSB"/>
    <property type="match status" value="1"/>
</dbReference>
<dbReference type="Pfam" id="PF01471">
    <property type="entry name" value="PG_binding_1"/>
    <property type="match status" value="1"/>
</dbReference>
<dbReference type="Gene3D" id="2.40.420.20">
    <property type="match status" value="1"/>
</dbReference>
<evidence type="ECO:0000313" key="6">
    <source>
        <dbReference type="Proteomes" id="UP001501676"/>
    </source>
</evidence>
<dbReference type="Gene3D" id="1.10.101.10">
    <property type="entry name" value="PGBD-like superfamily/PGBD"/>
    <property type="match status" value="1"/>
</dbReference>
<keyword evidence="6" id="KW-1185">Reference proteome</keyword>
<evidence type="ECO:0000256" key="3">
    <source>
        <dbReference type="SAM" id="Phobius"/>
    </source>
</evidence>
<evidence type="ECO:0000259" key="4">
    <source>
        <dbReference type="Pfam" id="PF01471"/>
    </source>
</evidence>
<dbReference type="Proteomes" id="UP001501676">
    <property type="component" value="Unassembled WGS sequence"/>
</dbReference>
<evidence type="ECO:0000256" key="1">
    <source>
        <dbReference type="ARBA" id="ARBA00022448"/>
    </source>
</evidence>
<feature type="transmembrane region" description="Helical" evidence="3">
    <location>
        <begin position="24"/>
        <end position="43"/>
    </location>
</feature>
<keyword evidence="3" id="KW-0812">Transmembrane</keyword>
<dbReference type="SUPFAM" id="SSF47090">
    <property type="entry name" value="PGBD-like"/>
    <property type="match status" value="1"/>
</dbReference>
<evidence type="ECO:0000313" key="5">
    <source>
        <dbReference type="EMBL" id="GAA3387220.1"/>
    </source>
</evidence>
<dbReference type="InterPro" id="IPR036366">
    <property type="entry name" value="PGBDSf"/>
</dbReference>
<accession>A0ABP6SYG3</accession>
<dbReference type="InterPro" id="IPR051909">
    <property type="entry name" value="MFP_Cation_Efflux"/>
</dbReference>
<comment type="caution">
    <text evidence="5">The sequence shown here is derived from an EMBL/GenBank/DDBJ whole genome shotgun (WGS) entry which is preliminary data.</text>
</comment>
<evidence type="ECO:0000256" key="2">
    <source>
        <dbReference type="SAM" id="MobiDB-lite"/>
    </source>
</evidence>
<dbReference type="PANTHER" id="PTHR30097:SF4">
    <property type="entry name" value="SLR6042 PROTEIN"/>
    <property type="match status" value="1"/>
</dbReference>
<name>A0ABP6SYG3_9ACTN</name>
<keyword evidence="1" id="KW-0813">Transport</keyword>
<organism evidence="5 6">
    <name type="scientific">Cryptosporangium minutisporangium</name>
    <dbReference type="NCBI Taxonomy" id="113569"/>
    <lineage>
        <taxon>Bacteria</taxon>
        <taxon>Bacillati</taxon>
        <taxon>Actinomycetota</taxon>
        <taxon>Actinomycetes</taxon>
        <taxon>Cryptosporangiales</taxon>
        <taxon>Cryptosporangiaceae</taxon>
        <taxon>Cryptosporangium</taxon>
    </lineage>
</organism>
<dbReference type="EMBL" id="BAAAYN010000017">
    <property type="protein sequence ID" value="GAA3387220.1"/>
    <property type="molecule type" value="Genomic_DNA"/>
</dbReference>
<dbReference type="InterPro" id="IPR002477">
    <property type="entry name" value="Peptidoglycan-bd-like"/>
</dbReference>
<feature type="region of interest" description="Disordered" evidence="2">
    <location>
        <begin position="1"/>
        <end position="20"/>
    </location>
</feature>
<keyword evidence="3" id="KW-0472">Membrane</keyword>
<gene>
    <name evidence="5" type="ORF">GCM10020369_28930</name>
</gene>
<protein>
    <submittedName>
        <fullName evidence="5">Peptidoglycan-binding protein</fullName>
    </submittedName>
</protein>
<dbReference type="RefSeq" id="WP_345728567.1">
    <property type="nucleotide sequence ID" value="NZ_BAAAYN010000017.1"/>
</dbReference>
<proteinExistence type="predicted"/>
<keyword evidence="3" id="KW-1133">Transmembrane helix</keyword>
<sequence>MTVTEVAEPATDSRPPRRRRRRGVTALLVAVGVACAAVAVLIVRETSSSAAESAASDLPPNTAQVARRTLRDAQTVDGQLGYGTARTATSRLAGTLTRLPDSGAQISRGKAVYMIDNEPVVLMYGSVPAYRSLTVGAEGPDVAQLERNLRALGYSGFTVDDTYTSSTAEAVTEWQDDLGLDETGTVELGRVLFAPAAVRVDGLQASVGDPTGPGRPVLTYTGTAKEVTVELDTADQRLAKKGAAVTVALPDGQTIDGRVASSTTVIEPGSQQGEDPTTTVEVVVALTDQQAAKDYVLASVDVTFTASERANVLTVPVGALVALAEGGFGVEVVDGGTTRYVPVRTGLFSGGQVEISGSGIREGTVVGVPK</sequence>
<feature type="domain" description="Peptidoglycan binding-like" evidence="4">
    <location>
        <begin position="139"/>
        <end position="186"/>
    </location>
</feature>
<reference evidence="6" key="1">
    <citation type="journal article" date="2019" name="Int. J. Syst. Evol. Microbiol.">
        <title>The Global Catalogue of Microorganisms (GCM) 10K type strain sequencing project: providing services to taxonomists for standard genome sequencing and annotation.</title>
        <authorList>
            <consortium name="The Broad Institute Genomics Platform"/>
            <consortium name="The Broad Institute Genome Sequencing Center for Infectious Disease"/>
            <person name="Wu L."/>
            <person name="Ma J."/>
        </authorList>
    </citation>
    <scope>NUCLEOTIDE SEQUENCE [LARGE SCALE GENOMIC DNA]</scope>
    <source>
        <strain evidence="6">JCM 9458</strain>
    </source>
</reference>
<dbReference type="InterPro" id="IPR036365">
    <property type="entry name" value="PGBD-like_sf"/>
</dbReference>